<keyword evidence="8" id="KW-0548">Nucleotidyltransferase</keyword>
<dbReference type="GO" id="GO:0015074">
    <property type="term" value="P:DNA integration"/>
    <property type="evidence" value="ECO:0007669"/>
    <property type="project" value="UniProtKB-KW"/>
</dbReference>
<evidence type="ECO:0000313" key="12">
    <source>
        <dbReference type="EMBL" id="CAB4040442.1"/>
    </source>
</evidence>
<gene>
    <name evidence="12" type="ORF">PACLA_8A065087</name>
</gene>
<dbReference type="EMBL" id="CACRXK020026798">
    <property type="protein sequence ID" value="CAB4040442.1"/>
    <property type="molecule type" value="Genomic_DNA"/>
</dbReference>
<organism evidence="12 13">
    <name type="scientific">Paramuricea clavata</name>
    <name type="common">Red gorgonian</name>
    <name type="synonym">Violescent sea-whip</name>
    <dbReference type="NCBI Taxonomy" id="317549"/>
    <lineage>
        <taxon>Eukaryota</taxon>
        <taxon>Metazoa</taxon>
        <taxon>Cnidaria</taxon>
        <taxon>Anthozoa</taxon>
        <taxon>Octocorallia</taxon>
        <taxon>Malacalcyonacea</taxon>
        <taxon>Plexauridae</taxon>
        <taxon>Paramuricea</taxon>
    </lineage>
</organism>
<keyword evidence="8" id="KW-0808">Transferase</keyword>
<comment type="caution">
    <text evidence="12">The sequence shown here is derived from an EMBL/GenBank/DDBJ whole genome shotgun (WGS) entry which is preliminary data.</text>
</comment>
<keyword evidence="3" id="KW-0255">Endonuclease</keyword>
<keyword evidence="2" id="KW-0479">Metal-binding</keyword>
<keyword evidence="6" id="KW-0229">DNA integration</keyword>
<dbReference type="OrthoDB" id="8012055at2759"/>
<evidence type="ECO:0000256" key="8">
    <source>
        <dbReference type="ARBA" id="ARBA00022932"/>
    </source>
</evidence>
<evidence type="ECO:0000256" key="7">
    <source>
        <dbReference type="ARBA" id="ARBA00022918"/>
    </source>
</evidence>
<evidence type="ECO:0000313" key="13">
    <source>
        <dbReference type="Proteomes" id="UP001152795"/>
    </source>
</evidence>
<dbReference type="PANTHER" id="PTHR42648:SF11">
    <property type="entry name" value="TRANSPOSON TY4-P GAG-POL POLYPROTEIN"/>
    <property type="match status" value="1"/>
</dbReference>
<dbReference type="GO" id="GO:0016787">
    <property type="term" value="F:hydrolase activity"/>
    <property type="evidence" value="ECO:0007669"/>
    <property type="project" value="UniProtKB-KW"/>
</dbReference>
<feature type="region of interest" description="Disordered" evidence="10">
    <location>
        <begin position="122"/>
        <end position="187"/>
    </location>
</feature>
<keyword evidence="7" id="KW-0695">RNA-directed DNA polymerase</keyword>
<evidence type="ECO:0000256" key="5">
    <source>
        <dbReference type="ARBA" id="ARBA00022842"/>
    </source>
</evidence>
<protein>
    <recommendedName>
        <fullName evidence="11">Retroviral polymerase SH3-like domain-containing protein</fullName>
    </recommendedName>
</protein>
<evidence type="ECO:0000256" key="6">
    <source>
        <dbReference type="ARBA" id="ARBA00022908"/>
    </source>
</evidence>
<dbReference type="InterPro" id="IPR057670">
    <property type="entry name" value="SH3_retrovirus"/>
</dbReference>
<evidence type="ECO:0000256" key="2">
    <source>
        <dbReference type="ARBA" id="ARBA00022723"/>
    </source>
</evidence>
<sequence length="187" mass="21655">MESQNASIERCLLIQAKLRALATAVHIRNLTVSINSNQNKSPFELFTGKAPRRNHLRVFGCTAYVRKRKVNLRKLDSRFVKAKFLGYDDKSTAYILQEFSTKKIIKARNVLFKEDEIQSFSAKENSRPEESFLESPNIDLDNERSNDQTTEKPVEDKVEENREVIPNTHDQLEDEEETSVPKANRNR</sequence>
<proteinExistence type="predicted"/>
<dbReference type="GO" id="GO:0004519">
    <property type="term" value="F:endonuclease activity"/>
    <property type="evidence" value="ECO:0007669"/>
    <property type="project" value="UniProtKB-KW"/>
</dbReference>
<evidence type="ECO:0000256" key="3">
    <source>
        <dbReference type="ARBA" id="ARBA00022759"/>
    </source>
</evidence>
<keyword evidence="1" id="KW-0540">Nuclease</keyword>
<dbReference type="AlphaFoldDB" id="A0A6S7LQ45"/>
<evidence type="ECO:0000259" key="11">
    <source>
        <dbReference type="Pfam" id="PF25597"/>
    </source>
</evidence>
<dbReference type="GO" id="GO:0006310">
    <property type="term" value="P:DNA recombination"/>
    <property type="evidence" value="ECO:0007669"/>
    <property type="project" value="UniProtKB-KW"/>
</dbReference>
<reference evidence="12" key="1">
    <citation type="submission" date="2020-04" db="EMBL/GenBank/DDBJ databases">
        <authorList>
            <person name="Alioto T."/>
            <person name="Alioto T."/>
            <person name="Gomez Garrido J."/>
        </authorList>
    </citation>
    <scope>NUCLEOTIDE SEQUENCE</scope>
    <source>
        <strain evidence="12">A484AB</strain>
    </source>
</reference>
<dbReference type="GO" id="GO:0046872">
    <property type="term" value="F:metal ion binding"/>
    <property type="evidence" value="ECO:0007669"/>
    <property type="project" value="UniProtKB-KW"/>
</dbReference>
<keyword evidence="9" id="KW-0233">DNA recombination</keyword>
<keyword evidence="5" id="KW-0460">Magnesium</keyword>
<dbReference type="PANTHER" id="PTHR42648">
    <property type="entry name" value="TRANSPOSASE, PUTATIVE-RELATED"/>
    <property type="match status" value="1"/>
</dbReference>
<dbReference type="Pfam" id="PF25597">
    <property type="entry name" value="SH3_retrovirus"/>
    <property type="match status" value="1"/>
</dbReference>
<dbReference type="GO" id="GO:0003887">
    <property type="term" value="F:DNA-directed DNA polymerase activity"/>
    <property type="evidence" value="ECO:0007669"/>
    <property type="project" value="UniProtKB-KW"/>
</dbReference>
<keyword evidence="4" id="KW-0378">Hydrolase</keyword>
<evidence type="ECO:0000256" key="4">
    <source>
        <dbReference type="ARBA" id="ARBA00022801"/>
    </source>
</evidence>
<feature type="compositionally biased region" description="Basic and acidic residues" evidence="10">
    <location>
        <begin position="141"/>
        <end position="163"/>
    </location>
</feature>
<keyword evidence="13" id="KW-1185">Reference proteome</keyword>
<feature type="domain" description="Retroviral polymerase SH3-like" evidence="11">
    <location>
        <begin position="61"/>
        <end position="123"/>
    </location>
</feature>
<dbReference type="InterPro" id="IPR039537">
    <property type="entry name" value="Retrotran_Ty1/copia-like"/>
</dbReference>
<evidence type="ECO:0000256" key="1">
    <source>
        <dbReference type="ARBA" id="ARBA00022722"/>
    </source>
</evidence>
<dbReference type="Proteomes" id="UP001152795">
    <property type="component" value="Unassembled WGS sequence"/>
</dbReference>
<keyword evidence="8" id="KW-0239">DNA-directed DNA polymerase</keyword>
<accession>A0A6S7LQ45</accession>
<dbReference type="GO" id="GO:0003964">
    <property type="term" value="F:RNA-directed DNA polymerase activity"/>
    <property type="evidence" value="ECO:0007669"/>
    <property type="project" value="UniProtKB-KW"/>
</dbReference>
<evidence type="ECO:0000256" key="10">
    <source>
        <dbReference type="SAM" id="MobiDB-lite"/>
    </source>
</evidence>
<name>A0A6S7LQ45_PARCT</name>
<evidence type="ECO:0000256" key="9">
    <source>
        <dbReference type="ARBA" id="ARBA00023172"/>
    </source>
</evidence>